<evidence type="ECO:0000256" key="1">
    <source>
        <dbReference type="ARBA" id="ARBA00023015"/>
    </source>
</evidence>
<dbReference type="PANTHER" id="PTHR30154">
    <property type="entry name" value="LEUCINE-RESPONSIVE REGULATORY PROTEIN"/>
    <property type="match status" value="1"/>
</dbReference>
<evidence type="ECO:0000256" key="3">
    <source>
        <dbReference type="ARBA" id="ARBA00023163"/>
    </source>
</evidence>
<dbReference type="Proteomes" id="UP001139646">
    <property type="component" value="Unassembled WGS sequence"/>
</dbReference>
<dbReference type="InterPro" id="IPR019885">
    <property type="entry name" value="Tscrpt_reg_HTH_AsnC-type_CS"/>
</dbReference>
<dbReference type="SUPFAM" id="SSF46785">
    <property type="entry name" value="Winged helix' DNA-binding domain"/>
    <property type="match status" value="1"/>
</dbReference>
<sequence>MHLNEIDLRLIAILQRDVSIAIDELAKRVGLTKTPSWRRLQKLEKSGIIKRKVALLDATLLDLSVSVFVQVKTSKHDSDWLAQFSKTVSAFPEVVDFYRMSGEYDYLLRVVVKDIASYDAFYQRFIQATSLTDVTSSFAMEEIKRSTELPLVIPENRFK</sequence>
<dbReference type="PROSITE" id="PS50956">
    <property type="entry name" value="HTH_ASNC_2"/>
    <property type="match status" value="1"/>
</dbReference>
<dbReference type="InterPro" id="IPR019888">
    <property type="entry name" value="Tscrpt_reg_AsnC-like"/>
</dbReference>
<evidence type="ECO:0000313" key="6">
    <source>
        <dbReference type="Proteomes" id="UP001139646"/>
    </source>
</evidence>
<dbReference type="Pfam" id="PF01037">
    <property type="entry name" value="AsnC_trans_reg"/>
    <property type="match status" value="1"/>
</dbReference>
<keyword evidence="6" id="KW-1185">Reference proteome</keyword>
<keyword evidence="3" id="KW-0804">Transcription</keyword>
<feature type="domain" description="HTH asnC-type" evidence="4">
    <location>
        <begin position="3"/>
        <end position="64"/>
    </location>
</feature>
<reference evidence="5" key="1">
    <citation type="submission" date="2022-01" db="EMBL/GenBank/DDBJ databases">
        <title>Colwellia maritima, isolated from seawater.</title>
        <authorList>
            <person name="Kristyanto S."/>
            <person name="Jung J."/>
            <person name="Jeon C.O."/>
        </authorList>
    </citation>
    <scope>NUCLEOTIDE SEQUENCE</scope>
    <source>
        <strain evidence="5">MSW7</strain>
    </source>
</reference>
<dbReference type="PANTHER" id="PTHR30154:SF17">
    <property type="entry name" value="DNA-BINDING TRANSCRIPTIONAL ACTIVATOR DECR"/>
    <property type="match status" value="1"/>
</dbReference>
<gene>
    <name evidence="5" type="ORF">L3081_05220</name>
</gene>
<dbReference type="RefSeq" id="WP_242283974.1">
    <property type="nucleotide sequence ID" value="NZ_JAKKSL010000001.1"/>
</dbReference>
<dbReference type="CDD" id="cd00090">
    <property type="entry name" value="HTH_ARSR"/>
    <property type="match status" value="1"/>
</dbReference>
<dbReference type="Gene3D" id="1.10.10.10">
    <property type="entry name" value="Winged helix-like DNA-binding domain superfamily/Winged helix DNA-binding domain"/>
    <property type="match status" value="1"/>
</dbReference>
<dbReference type="Pfam" id="PF13412">
    <property type="entry name" value="HTH_24"/>
    <property type="match status" value="1"/>
</dbReference>
<protein>
    <submittedName>
        <fullName evidence="5">Lrp/AsnC family transcriptional regulator</fullName>
    </submittedName>
</protein>
<evidence type="ECO:0000256" key="2">
    <source>
        <dbReference type="ARBA" id="ARBA00023125"/>
    </source>
</evidence>
<evidence type="ECO:0000313" key="5">
    <source>
        <dbReference type="EMBL" id="MCI2282897.1"/>
    </source>
</evidence>
<organism evidence="5 6">
    <name type="scientific">Colwellia maritima</name>
    <dbReference type="NCBI Taxonomy" id="2912588"/>
    <lineage>
        <taxon>Bacteria</taxon>
        <taxon>Pseudomonadati</taxon>
        <taxon>Pseudomonadota</taxon>
        <taxon>Gammaproteobacteria</taxon>
        <taxon>Alteromonadales</taxon>
        <taxon>Colwelliaceae</taxon>
        <taxon>Colwellia</taxon>
    </lineage>
</organism>
<keyword evidence="1" id="KW-0805">Transcription regulation</keyword>
<proteinExistence type="predicted"/>
<dbReference type="EMBL" id="JAKKSL010000001">
    <property type="protein sequence ID" value="MCI2282897.1"/>
    <property type="molecule type" value="Genomic_DNA"/>
</dbReference>
<name>A0ABS9WZC9_9GAMM</name>
<dbReference type="InterPro" id="IPR019887">
    <property type="entry name" value="Tscrpt_reg_AsnC/Lrp_C"/>
</dbReference>
<dbReference type="PROSITE" id="PS00519">
    <property type="entry name" value="HTH_ASNC_1"/>
    <property type="match status" value="1"/>
</dbReference>
<dbReference type="PRINTS" id="PR00033">
    <property type="entry name" value="HTHASNC"/>
</dbReference>
<dbReference type="InterPro" id="IPR011008">
    <property type="entry name" value="Dimeric_a/b-barrel"/>
</dbReference>
<evidence type="ECO:0000259" key="4">
    <source>
        <dbReference type="PROSITE" id="PS50956"/>
    </source>
</evidence>
<dbReference type="SUPFAM" id="SSF54909">
    <property type="entry name" value="Dimeric alpha+beta barrel"/>
    <property type="match status" value="1"/>
</dbReference>
<keyword evidence="2" id="KW-0238">DNA-binding</keyword>
<dbReference type="InterPro" id="IPR000485">
    <property type="entry name" value="AsnC-type_HTH_dom"/>
</dbReference>
<dbReference type="SMART" id="SM00344">
    <property type="entry name" value="HTH_ASNC"/>
    <property type="match status" value="1"/>
</dbReference>
<dbReference type="Gene3D" id="3.30.70.920">
    <property type="match status" value="1"/>
</dbReference>
<dbReference type="InterPro" id="IPR011991">
    <property type="entry name" value="ArsR-like_HTH"/>
</dbReference>
<accession>A0ABS9WZC9</accession>
<dbReference type="InterPro" id="IPR036388">
    <property type="entry name" value="WH-like_DNA-bd_sf"/>
</dbReference>
<dbReference type="InterPro" id="IPR036390">
    <property type="entry name" value="WH_DNA-bd_sf"/>
</dbReference>
<comment type="caution">
    <text evidence="5">The sequence shown here is derived from an EMBL/GenBank/DDBJ whole genome shotgun (WGS) entry which is preliminary data.</text>
</comment>